<dbReference type="InterPro" id="IPR013320">
    <property type="entry name" value="ConA-like_dom_sf"/>
</dbReference>
<dbReference type="PROSITE" id="PS51762">
    <property type="entry name" value="GH16_2"/>
    <property type="match status" value="1"/>
</dbReference>
<organism evidence="2 3">
    <name type="scientific">Thanatephorus cucumeris (strain AG1-IA)</name>
    <name type="common">Rice sheath blight fungus</name>
    <name type="synonym">Rhizoctonia solani</name>
    <dbReference type="NCBI Taxonomy" id="983506"/>
    <lineage>
        <taxon>Eukaryota</taxon>
        <taxon>Fungi</taxon>
        <taxon>Dikarya</taxon>
        <taxon>Basidiomycota</taxon>
        <taxon>Agaricomycotina</taxon>
        <taxon>Agaricomycetes</taxon>
        <taxon>Cantharellales</taxon>
        <taxon>Ceratobasidiaceae</taxon>
        <taxon>Rhizoctonia</taxon>
        <taxon>Rhizoctonia solani AG-1</taxon>
    </lineage>
</organism>
<dbReference type="PANTHER" id="PTHR10963">
    <property type="entry name" value="GLYCOSYL HYDROLASE-RELATED"/>
    <property type="match status" value="1"/>
</dbReference>
<feature type="domain" description="GH16" evidence="1">
    <location>
        <begin position="102"/>
        <end position="408"/>
    </location>
</feature>
<dbReference type="InterPro" id="IPR050546">
    <property type="entry name" value="Glycosyl_Hydrlase_16"/>
</dbReference>
<accession>L8WJ96</accession>
<dbReference type="EMBL" id="AFRT01003011">
    <property type="protein sequence ID" value="ELU36883.1"/>
    <property type="molecule type" value="Genomic_DNA"/>
</dbReference>
<gene>
    <name evidence="2" type="ORF">AG1IA_09087</name>
</gene>
<dbReference type="GO" id="GO:0004553">
    <property type="term" value="F:hydrolase activity, hydrolyzing O-glycosyl compounds"/>
    <property type="evidence" value="ECO:0007669"/>
    <property type="project" value="InterPro"/>
</dbReference>
<dbReference type="AlphaFoldDB" id="L8WJ96"/>
<dbReference type="OrthoDB" id="192832at2759"/>
<proteinExistence type="predicted"/>
<dbReference type="GO" id="GO:0009251">
    <property type="term" value="P:glucan catabolic process"/>
    <property type="evidence" value="ECO:0007669"/>
    <property type="project" value="TreeGrafter"/>
</dbReference>
<dbReference type="InterPro" id="IPR000757">
    <property type="entry name" value="Beta-glucanase-like"/>
</dbReference>
<name>L8WJ96_THACA</name>
<comment type="caution">
    <text evidence="2">The sequence shown here is derived from an EMBL/GenBank/DDBJ whole genome shotgun (WGS) entry which is preliminary data.</text>
</comment>
<evidence type="ECO:0000259" key="1">
    <source>
        <dbReference type="PROSITE" id="PS51762"/>
    </source>
</evidence>
<dbReference type="STRING" id="983506.L8WJ96"/>
<dbReference type="Gene3D" id="2.60.120.200">
    <property type="match status" value="1"/>
</dbReference>
<dbReference type="Pfam" id="PF26113">
    <property type="entry name" value="GH16_XgeA"/>
    <property type="match status" value="1"/>
</dbReference>
<dbReference type="PANTHER" id="PTHR10963:SF24">
    <property type="entry name" value="GLYCOSIDASE C21B10.07-RELATED"/>
    <property type="match status" value="1"/>
</dbReference>
<evidence type="ECO:0000313" key="2">
    <source>
        <dbReference type="EMBL" id="ELU36883.1"/>
    </source>
</evidence>
<protein>
    <recommendedName>
        <fullName evidence="1">GH16 domain-containing protein</fullName>
    </recommendedName>
</protein>
<dbReference type="SUPFAM" id="SSF49899">
    <property type="entry name" value="Concanavalin A-like lectins/glucanases"/>
    <property type="match status" value="1"/>
</dbReference>
<dbReference type="Proteomes" id="UP000011668">
    <property type="component" value="Unassembled WGS sequence"/>
</dbReference>
<dbReference type="HOGENOM" id="CLU_546506_0_0_1"/>
<keyword evidence="3" id="KW-1185">Reference proteome</keyword>
<sequence>MLKDVVYIWDISSSSLVAIIVGWEGGSVGMTTAPEKLEQGENQGNVLKKRLISCTVALTRSCHVLRRSTCQSWKTITNGIHFSDAMPSTTGWFALKIRSLVLHSPHPPLDNRNQEHNLLAPIVNLSYYSDYRVLNDARISVNCCNFGAATCCASGDVHHCSESFRGELVSLKSDIYGLVPHGRIASTAGCSPKVSTRLPLGTFSALQQKLAYVDGNGHAIIKVDNTTVGTGDTYGRASIKINSTASFGKGSLVIMDANHLPYGGSPASEWPKYGEIDIIENVNLATVNQMALHTTQGCALASGTEVTGKIISNDCFNGTNGNQGCIVQGATDASYGAGFAGVGGGVYALEWSSEGNGLRIWFFQRGSIPSDMASSSPNPNNWGTPTAAWPESGLLTGDKLGYHALWEFCRSPFHFPGHLLRTTTSTATSTSAGSNGPGTTTNGATSMLALGLGSMIFIAAVAGLIPGNSHDVLDLLVTAQNKWVRHRQRHPSLVGAAHL</sequence>
<reference evidence="2 3" key="1">
    <citation type="journal article" date="2013" name="Nat. Commun.">
        <title>The evolution and pathogenic mechanisms of the rice sheath blight pathogen.</title>
        <authorList>
            <person name="Zheng A."/>
            <person name="Lin R."/>
            <person name="Xu L."/>
            <person name="Qin P."/>
            <person name="Tang C."/>
            <person name="Ai P."/>
            <person name="Zhang D."/>
            <person name="Liu Y."/>
            <person name="Sun Z."/>
            <person name="Feng H."/>
            <person name="Wang Y."/>
            <person name="Chen Y."/>
            <person name="Liang X."/>
            <person name="Fu R."/>
            <person name="Li Q."/>
            <person name="Zhang J."/>
            <person name="Yu X."/>
            <person name="Xie Z."/>
            <person name="Ding L."/>
            <person name="Guan P."/>
            <person name="Tang J."/>
            <person name="Liang Y."/>
            <person name="Wang S."/>
            <person name="Deng Q."/>
            <person name="Li S."/>
            <person name="Zhu J."/>
            <person name="Wang L."/>
            <person name="Liu H."/>
            <person name="Li P."/>
        </authorList>
    </citation>
    <scope>NUCLEOTIDE SEQUENCE [LARGE SCALE GENOMIC DNA]</scope>
    <source>
        <strain evidence="3">AG-1 IA</strain>
    </source>
</reference>
<evidence type="ECO:0000313" key="3">
    <source>
        <dbReference type="Proteomes" id="UP000011668"/>
    </source>
</evidence>